<accession>A0A2N7CHG3</accession>
<comment type="caution">
    <text evidence="2">The sequence shown here is derived from an EMBL/GenBank/DDBJ whole genome shotgun (WGS) entry which is preliminary data.</text>
</comment>
<gene>
    <name evidence="2" type="ORF">BCV19_25480</name>
</gene>
<name>A0A2N7CHG3_VIBSP</name>
<dbReference type="EMBL" id="MCSW01000104">
    <property type="protein sequence ID" value="PMF26091.1"/>
    <property type="molecule type" value="Genomic_DNA"/>
</dbReference>
<dbReference type="RefSeq" id="WP_102482088.1">
    <property type="nucleotide sequence ID" value="NZ_MCSW01000104.1"/>
</dbReference>
<feature type="signal peptide" evidence="1">
    <location>
        <begin position="1"/>
        <end position="27"/>
    </location>
</feature>
<sequence length="437" mass="46951">MISRRQLLAAMASTPVVSMMGTGSAHALPNNDYKALVCVFLFGGNDGFNMLVPNDNAHYDEYAAARPDIAISQASLLPLSLNTGSGLTLGLHPSMIDAQGLFNSGKMVAISNSGVLIEPSTKTGLKDGTHAMPPFLFSHNSQQTEWQRGWSGSTTTLGWAGRMMDVLSSDTDTISPTFSLNGYAQLLNGSDYSANLINASSLPKVNAINNAQRRKSFDQVMNLSPLTAFGREFDRVKSDSISIRDTLASAIDSIPEEGHFPDISLSHQLHTVARLIKSSDQLGHQKQVYFVGLGGFDTHANQLNDHAELMSALSQSLAAFNQSMEAAGLSDKVTTMTMSDFGRRLASNGTGTDHGWASNHLVMGGALNSGQLYGQWPSLILDGDNDFNKGRMIPTTSVEQIGATIAKWMGVTSDSAMDYIFPNLANFTVQDLGFLRV</sequence>
<dbReference type="PROSITE" id="PS51318">
    <property type="entry name" value="TAT"/>
    <property type="match status" value="1"/>
</dbReference>
<proteinExistence type="predicted"/>
<dbReference type="PANTHER" id="PTHR43737:SF1">
    <property type="entry name" value="DUF1501 DOMAIN-CONTAINING PROTEIN"/>
    <property type="match status" value="1"/>
</dbReference>
<organism evidence="2 3">
    <name type="scientific">Vibrio splendidus</name>
    <dbReference type="NCBI Taxonomy" id="29497"/>
    <lineage>
        <taxon>Bacteria</taxon>
        <taxon>Pseudomonadati</taxon>
        <taxon>Pseudomonadota</taxon>
        <taxon>Gammaproteobacteria</taxon>
        <taxon>Vibrionales</taxon>
        <taxon>Vibrionaceae</taxon>
        <taxon>Vibrio</taxon>
    </lineage>
</organism>
<dbReference type="PANTHER" id="PTHR43737">
    <property type="entry name" value="BLL7424 PROTEIN"/>
    <property type="match status" value="1"/>
</dbReference>
<evidence type="ECO:0000256" key="1">
    <source>
        <dbReference type="SAM" id="SignalP"/>
    </source>
</evidence>
<dbReference type="AlphaFoldDB" id="A0A2N7CHG3"/>
<keyword evidence="1" id="KW-0732">Signal</keyword>
<dbReference type="InterPro" id="IPR006311">
    <property type="entry name" value="TAT_signal"/>
</dbReference>
<reference evidence="3" key="1">
    <citation type="submission" date="2016-07" db="EMBL/GenBank/DDBJ databases">
        <title>Nontailed viruses are major unrecognized killers of bacteria in the ocean.</title>
        <authorList>
            <person name="Kauffman K."/>
            <person name="Hussain F."/>
            <person name="Yang J."/>
            <person name="Arevalo P."/>
            <person name="Brown J."/>
            <person name="Cutler M."/>
            <person name="Kelly L."/>
            <person name="Polz M.F."/>
        </authorList>
    </citation>
    <scope>NUCLEOTIDE SEQUENCE [LARGE SCALE GENOMIC DNA]</scope>
    <source>
        <strain evidence="3">10N.286.54.F3</strain>
    </source>
</reference>
<dbReference type="Proteomes" id="UP000235405">
    <property type="component" value="Unassembled WGS sequence"/>
</dbReference>
<evidence type="ECO:0000313" key="2">
    <source>
        <dbReference type="EMBL" id="PMF26091.1"/>
    </source>
</evidence>
<protein>
    <submittedName>
        <fullName evidence="2">Tat pathway signal protein</fullName>
    </submittedName>
</protein>
<evidence type="ECO:0000313" key="3">
    <source>
        <dbReference type="Proteomes" id="UP000235405"/>
    </source>
</evidence>
<dbReference type="Pfam" id="PF07394">
    <property type="entry name" value="DUF1501"/>
    <property type="match status" value="1"/>
</dbReference>
<dbReference type="InterPro" id="IPR010869">
    <property type="entry name" value="DUF1501"/>
</dbReference>
<feature type="chain" id="PRO_5014963828" evidence="1">
    <location>
        <begin position="28"/>
        <end position="437"/>
    </location>
</feature>